<dbReference type="InParanoid" id="A0A0D0CEM8"/>
<dbReference type="Proteomes" id="UP000054538">
    <property type="component" value="Unassembled WGS sequence"/>
</dbReference>
<evidence type="ECO:0000313" key="4">
    <source>
        <dbReference type="Proteomes" id="UP000054538"/>
    </source>
</evidence>
<keyword evidence="1" id="KW-0472">Membrane</keyword>
<dbReference type="HOGENOM" id="CLU_038181_3_0_1"/>
<keyword evidence="1" id="KW-1133">Transmembrane helix</keyword>
<name>A0A0D0CEM8_9AGAM</name>
<dbReference type="Pfam" id="PF20149">
    <property type="entry name" value="DUF6532"/>
    <property type="match status" value="1"/>
</dbReference>
<sequence>RYFNPILTTTIALLLAVIKCCINEWVTGIKSDIKFMAAAYATVYKDHLVSLHTFNQHTAAYDLLGQIQQTLHDNAR</sequence>
<evidence type="ECO:0000259" key="2">
    <source>
        <dbReference type="Pfam" id="PF20149"/>
    </source>
</evidence>
<gene>
    <name evidence="3" type="ORF">PAXRUDRAFT_156670</name>
</gene>
<feature type="transmembrane region" description="Helical" evidence="1">
    <location>
        <begin position="6"/>
        <end position="26"/>
    </location>
</feature>
<proteinExistence type="predicted"/>
<feature type="domain" description="DUF6532" evidence="2">
    <location>
        <begin position="2"/>
        <end position="54"/>
    </location>
</feature>
<dbReference type="STRING" id="930991.A0A0D0CEM8"/>
<dbReference type="AlphaFoldDB" id="A0A0D0CEM8"/>
<feature type="non-terminal residue" evidence="3">
    <location>
        <position position="1"/>
    </location>
</feature>
<evidence type="ECO:0000256" key="1">
    <source>
        <dbReference type="SAM" id="Phobius"/>
    </source>
</evidence>
<dbReference type="OrthoDB" id="3268553at2759"/>
<reference evidence="4" key="2">
    <citation type="submission" date="2015-01" db="EMBL/GenBank/DDBJ databases">
        <title>Evolutionary Origins and Diversification of the Mycorrhizal Mutualists.</title>
        <authorList>
            <consortium name="DOE Joint Genome Institute"/>
            <consortium name="Mycorrhizal Genomics Consortium"/>
            <person name="Kohler A."/>
            <person name="Kuo A."/>
            <person name="Nagy L.G."/>
            <person name="Floudas D."/>
            <person name="Copeland A."/>
            <person name="Barry K.W."/>
            <person name="Cichocki N."/>
            <person name="Veneault-Fourrey C."/>
            <person name="LaButti K."/>
            <person name="Lindquist E.A."/>
            <person name="Lipzen A."/>
            <person name="Lundell T."/>
            <person name="Morin E."/>
            <person name="Murat C."/>
            <person name="Riley R."/>
            <person name="Ohm R."/>
            <person name="Sun H."/>
            <person name="Tunlid A."/>
            <person name="Henrissat B."/>
            <person name="Grigoriev I.V."/>
            <person name="Hibbett D.S."/>
            <person name="Martin F."/>
        </authorList>
    </citation>
    <scope>NUCLEOTIDE SEQUENCE [LARGE SCALE GENOMIC DNA]</scope>
    <source>
        <strain evidence="4">Ve08.2h10</strain>
    </source>
</reference>
<evidence type="ECO:0000313" key="3">
    <source>
        <dbReference type="EMBL" id="KIK81197.1"/>
    </source>
</evidence>
<accession>A0A0D0CEM8</accession>
<protein>
    <recommendedName>
        <fullName evidence="2">DUF6532 domain-containing protein</fullName>
    </recommendedName>
</protein>
<keyword evidence="1" id="KW-0812">Transmembrane</keyword>
<reference evidence="3 4" key="1">
    <citation type="submission" date="2014-04" db="EMBL/GenBank/DDBJ databases">
        <authorList>
            <consortium name="DOE Joint Genome Institute"/>
            <person name="Kuo A."/>
            <person name="Kohler A."/>
            <person name="Jargeat P."/>
            <person name="Nagy L.G."/>
            <person name="Floudas D."/>
            <person name="Copeland A."/>
            <person name="Barry K.W."/>
            <person name="Cichocki N."/>
            <person name="Veneault-Fourrey C."/>
            <person name="LaButti K."/>
            <person name="Lindquist E.A."/>
            <person name="Lipzen A."/>
            <person name="Lundell T."/>
            <person name="Morin E."/>
            <person name="Murat C."/>
            <person name="Sun H."/>
            <person name="Tunlid A."/>
            <person name="Henrissat B."/>
            <person name="Grigoriev I.V."/>
            <person name="Hibbett D.S."/>
            <person name="Martin F."/>
            <person name="Nordberg H.P."/>
            <person name="Cantor M.N."/>
            <person name="Hua S.X."/>
        </authorList>
    </citation>
    <scope>NUCLEOTIDE SEQUENCE [LARGE SCALE GENOMIC DNA]</scope>
    <source>
        <strain evidence="3 4">Ve08.2h10</strain>
    </source>
</reference>
<organism evidence="3 4">
    <name type="scientific">Paxillus rubicundulus Ve08.2h10</name>
    <dbReference type="NCBI Taxonomy" id="930991"/>
    <lineage>
        <taxon>Eukaryota</taxon>
        <taxon>Fungi</taxon>
        <taxon>Dikarya</taxon>
        <taxon>Basidiomycota</taxon>
        <taxon>Agaricomycotina</taxon>
        <taxon>Agaricomycetes</taxon>
        <taxon>Agaricomycetidae</taxon>
        <taxon>Boletales</taxon>
        <taxon>Paxilineae</taxon>
        <taxon>Paxillaceae</taxon>
        <taxon>Paxillus</taxon>
    </lineage>
</organism>
<keyword evidence="4" id="KW-1185">Reference proteome</keyword>
<dbReference type="InterPro" id="IPR045341">
    <property type="entry name" value="DUF6532"/>
</dbReference>
<dbReference type="EMBL" id="KN825845">
    <property type="protein sequence ID" value="KIK81197.1"/>
    <property type="molecule type" value="Genomic_DNA"/>
</dbReference>